<sequence length="192" mass="21975">MYDGVLLIQLTDDADELADLLDALYNPQVWPKNVFEWYDLVFEKTSIEIPYPEPAAAIRLATDLDISAILPAACYTLAQTDPRHQRGGPAPEKEFDRPRGARWEMLDSRDLLRLFRGKHALAEVQKSLLDVYEIDSLRSDPGGCDSEQCRQTLNEKLQRPIEEFRGHQPDALLPDPILVLYWTRKELDGLVK</sequence>
<reference evidence="1 2" key="1">
    <citation type="submission" date="2018-02" db="EMBL/GenBank/DDBJ databases">
        <title>Genome sequence of the basidiomycete white-rot fungus Phlebia centrifuga.</title>
        <authorList>
            <person name="Granchi Z."/>
            <person name="Peng M."/>
            <person name="de Vries R.P."/>
            <person name="Hilden K."/>
            <person name="Makela M.R."/>
            <person name="Grigoriev I."/>
            <person name="Riley R."/>
        </authorList>
    </citation>
    <scope>NUCLEOTIDE SEQUENCE [LARGE SCALE GENOMIC DNA]</scope>
    <source>
        <strain evidence="1 2">FBCC195</strain>
    </source>
</reference>
<comment type="caution">
    <text evidence="1">The sequence shown here is derived from an EMBL/GenBank/DDBJ whole genome shotgun (WGS) entry which is preliminary data.</text>
</comment>
<proteinExistence type="predicted"/>
<dbReference type="OrthoDB" id="3218112at2759"/>
<dbReference type="Proteomes" id="UP000186601">
    <property type="component" value="Unassembled WGS sequence"/>
</dbReference>
<evidence type="ECO:0000313" key="2">
    <source>
        <dbReference type="Proteomes" id="UP000186601"/>
    </source>
</evidence>
<gene>
    <name evidence="1" type="ORF">PHLCEN_2v10293</name>
</gene>
<protein>
    <submittedName>
        <fullName evidence="1">Uncharacterized protein</fullName>
    </submittedName>
</protein>
<dbReference type="EMBL" id="MLYV02001052">
    <property type="protein sequence ID" value="PSR73873.1"/>
    <property type="molecule type" value="Genomic_DNA"/>
</dbReference>
<organism evidence="1 2">
    <name type="scientific">Hermanssonia centrifuga</name>
    <dbReference type="NCBI Taxonomy" id="98765"/>
    <lineage>
        <taxon>Eukaryota</taxon>
        <taxon>Fungi</taxon>
        <taxon>Dikarya</taxon>
        <taxon>Basidiomycota</taxon>
        <taxon>Agaricomycotina</taxon>
        <taxon>Agaricomycetes</taxon>
        <taxon>Polyporales</taxon>
        <taxon>Meruliaceae</taxon>
        <taxon>Hermanssonia</taxon>
    </lineage>
</organism>
<dbReference type="AlphaFoldDB" id="A0A2R6NP78"/>
<name>A0A2R6NP78_9APHY</name>
<evidence type="ECO:0000313" key="1">
    <source>
        <dbReference type="EMBL" id="PSR73873.1"/>
    </source>
</evidence>
<accession>A0A2R6NP78</accession>
<keyword evidence="2" id="KW-1185">Reference proteome</keyword>